<organism evidence="2">
    <name type="scientific">marine sediment metagenome</name>
    <dbReference type="NCBI Taxonomy" id="412755"/>
    <lineage>
        <taxon>unclassified sequences</taxon>
        <taxon>metagenomes</taxon>
        <taxon>ecological metagenomes</taxon>
    </lineage>
</organism>
<gene>
    <name evidence="2" type="ORF">LCGC14_2136470</name>
</gene>
<dbReference type="SUPFAM" id="SSF52172">
    <property type="entry name" value="CheY-like"/>
    <property type="match status" value="1"/>
</dbReference>
<reference evidence="2" key="1">
    <citation type="journal article" date="2015" name="Nature">
        <title>Complex archaea that bridge the gap between prokaryotes and eukaryotes.</title>
        <authorList>
            <person name="Spang A."/>
            <person name="Saw J.H."/>
            <person name="Jorgensen S.L."/>
            <person name="Zaremba-Niedzwiedzka K."/>
            <person name="Martijn J."/>
            <person name="Lind A.E."/>
            <person name="van Eijk R."/>
            <person name="Schleper C."/>
            <person name="Guy L."/>
            <person name="Ettema T.J."/>
        </authorList>
    </citation>
    <scope>NUCLEOTIDE SEQUENCE</scope>
</reference>
<dbReference type="InterPro" id="IPR001789">
    <property type="entry name" value="Sig_transdc_resp-reg_receiver"/>
</dbReference>
<dbReference type="InterPro" id="IPR011006">
    <property type="entry name" value="CheY-like_superfamily"/>
</dbReference>
<sequence length="132" mass="14823">MDKVSVLLASSYTGLSQSLQRLMENEDWIQVVGTSSLARDVVEMTNNLAPNVVVIDYELTDRFVEMAQALLNIDPEIKIVVLSVIDQVRQMATELLLEREPSDPAAIKWISKNSRPVELLGAISQSRQRQLQ</sequence>
<evidence type="ECO:0000313" key="2">
    <source>
        <dbReference type="EMBL" id="KKL67288.1"/>
    </source>
</evidence>
<dbReference type="EMBL" id="LAZR01026912">
    <property type="protein sequence ID" value="KKL67288.1"/>
    <property type="molecule type" value="Genomic_DNA"/>
</dbReference>
<comment type="caution">
    <text evidence="2">The sequence shown here is derived from an EMBL/GenBank/DDBJ whole genome shotgun (WGS) entry which is preliminary data.</text>
</comment>
<accession>A0A0F9DZU8</accession>
<dbReference type="GO" id="GO:0000160">
    <property type="term" value="P:phosphorelay signal transduction system"/>
    <property type="evidence" value="ECO:0007669"/>
    <property type="project" value="InterPro"/>
</dbReference>
<feature type="domain" description="Response regulatory" evidence="1">
    <location>
        <begin position="5"/>
        <end position="127"/>
    </location>
</feature>
<dbReference type="Gene3D" id="3.40.50.2300">
    <property type="match status" value="1"/>
</dbReference>
<name>A0A0F9DZU8_9ZZZZ</name>
<proteinExistence type="predicted"/>
<dbReference type="PROSITE" id="PS50110">
    <property type="entry name" value="RESPONSE_REGULATORY"/>
    <property type="match status" value="1"/>
</dbReference>
<protein>
    <recommendedName>
        <fullName evidence="1">Response regulatory domain-containing protein</fullName>
    </recommendedName>
</protein>
<dbReference type="AlphaFoldDB" id="A0A0F9DZU8"/>
<evidence type="ECO:0000259" key="1">
    <source>
        <dbReference type="PROSITE" id="PS50110"/>
    </source>
</evidence>